<dbReference type="Proteomes" id="UP000253941">
    <property type="component" value="Unassembled WGS sequence"/>
</dbReference>
<organism evidence="3 4">
    <name type="scientific">Ferruginivarius sediminum</name>
    <dbReference type="NCBI Taxonomy" id="2661937"/>
    <lineage>
        <taxon>Bacteria</taxon>
        <taxon>Pseudomonadati</taxon>
        <taxon>Pseudomonadota</taxon>
        <taxon>Alphaproteobacteria</taxon>
        <taxon>Rhodospirillales</taxon>
        <taxon>Rhodospirillaceae</taxon>
        <taxon>Ferruginivarius</taxon>
    </lineage>
</organism>
<dbReference type="PANTHER" id="PTHR35024:SF4">
    <property type="entry name" value="POLYMER-FORMING CYTOSKELETAL PROTEIN"/>
    <property type="match status" value="1"/>
</dbReference>
<proteinExistence type="inferred from homology"/>
<dbReference type="Pfam" id="PF04519">
    <property type="entry name" value="Bactofilin"/>
    <property type="match status" value="1"/>
</dbReference>
<comment type="similarity">
    <text evidence="1">Belongs to the bactofilin family.</text>
</comment>
<evidence type="ECO:0000313" key="4">
    <source>
        <dbReference type="Proteomes" id="UP000253941"/>
    </source>
</evidence>
<comment type="caution">
    <text evidence="3">The sequence shown here is derived from an EMBL/GenBank/DDBJ whole genome shotgun (WGS) entry which is preliminary data.</text>
</comment>
<feature type="compositionally biased region" description="Basic and acidic residues" evidence="2">
    <location>
        <begin position="270"/>
        <end position="299"/>
    </location>
</feature>
<protein>
    <submittedName>
        <fullName evidence="3">Polymer-forming cytoskeletal protein</fullName>
    </submittedName>
</protein>
<keyword evidence="4" id="KW-1185">Reference proteome</keyword>
<name>A0A369THJ2_9PROT</name>
<feature type="region of interest" description="Disordered" evidence="2">
    <location>
        <begin position="241"/>
        <end position="312"/>
    </location>
</feature>
<evidence type="ECO:0000256" key="1">
    <source>
        <dbReference type="ARBA" id="ARBA00044755"/>
    </source>
</evidence>
<dbReference type="InterPro" id="IPR007607">
    <property type="entry name" value="BacA/B"/>
</dbReference>
<accession>A0A369THJ2</accession>
<gene>
    <name evidence="3" type="ORF">DRB17_01425</name>
</gene>
<dbReference type="EMBL" id="QPMH01000001">
    <property type="protein sequence ID" value="RDD63855.1"/>
    <property type="molecule type" value="Genomic_DNA"/>
</dbReference>
<reference evidence="3 4" key="1">
    <citation type="submission" date="2018-07" db="EMBL/GenBank/DDBJ databases">
        <title>Venubactetium sediminum gen. nov., sp. nov., isolated from a marine solar saltern.</title>
        <authorList>
            <person name="Wang S."/>
        </authorList>
    </citation>
    <scope>NUCLEOTIDE SEQUENCE [LARGE SCALE GENOMIC DNA]</scope>
    <source>
        <strain evidence="3 4">WD2A32</strain>
    </source>
</reference>
<dbReference type="PANTHER" id="PTHR35024">
    <property type="entry name" value="HYPOTHETICAL CYTOSOLIC PROTEIN"/>
    <property type="match status" value="1"/>
</dbReference>
<feature type="region of interest" description="Disordered" evidence="2">
    <location>
        <begin position="109"/>
        <end position="128"/>
    </location>
</feature>
<dbReference type="AlphaFoldDB" id="A0A369THJ2"/>
<sequence length="312" mass="32707">MAWRDGAGGRDRIGYWGGWCGLAPYIRHSIAVPGPCGHDYRRCRTAEGGAESRSVRNGKEVAVDWKTQAARRAWAADHGGGGTPGPRMTRPLVPGIPSRVVDPSGVVKRQDKTVTPPRESEVSDPLSNEGQLVVGKGIRFKGEITACDTLIVYGQVEASLPARAIQVAEGGDYQGTAEVDEAVIAGNFDGNLTVRQRLTIAATGRVKGTIRYAELEIAAGGQITGDIQLLEQQVPAETAKAAAETKSSVTNDKADQGKAGQGKAATGKASTDKASTDKVAEDKGSAAHRSVGERLREAVPELAESDESGKAP</sequence>
<evidence type="ECO:0000256" key="2">
    <source>
        <dbReference type="SAM" id="MobiDB-lite"/>
    </source>
</evidence>
<feature type="compositionally biased region" description="Low complexity" evidence="2">
    <location>
        <begin position="257"/>
        <end position="269"/>
    </location>
</feature>
<evidence type="ECO:0000313" key="3">
    <source>
        <dbReference type="EMBL" id="RDD63855.1"/>
    </source>
</evidence>